<feature type="region of interest" description="Disordered" evidence="1">
    <location>
        <begin position="1"/>
        <end position="30"/>
    </location>
</feature>
<dbReference type="RefSeq" id="WP_179753397.1">
    <property type="nucleotide sequence ID" value="NZ_JACCBU010000001.1"/>
</dbReference>
<sequence length="143" mass="14860">MGSFGPPTKGVGVLDGAEPGELKVDGPTNDEGQYLVRPGQTLHLSLDFHNYGKQPVGTKIIIEALCENATFADTVTFQVPASTHQPPESEVVATWHGTATIPADCEPLGIPGVADGSLNAEVRTAAAGMDRGESSTVTFSLAR</sequence>
<accession>A0A7Y9I9N5</accession>
<evidence type="ECO:0000313" key="3">
    <source>
        <dbReference type="Proteomes" id="UP000569914"/>
    </source>
</evidence>
<reference evidence="2 3" key="1">
    <citation type="submission" date="2020-07" db="EMBL/GenBank/DDBJ databases">
        <title>Sequencing the genomes of 1000 actinobacteria strains.</title>
        <authorList>
            <person name="Klenk H.-P."/>
        </authorList>
    </citation>
    <scope>NUCLEOTIDE SEQUENCE [LARGE SCALE GENOMIC DNA]</scope>
    <source>
        <strain evidence="2 3">DSM 22083</strain>
    </source>
</reference>
<evidence type="ECO:0000313" key="2">
    <source>
        <dbReference type="EMBL" id="NYE72531.1"/>
    </source>
</evidence>
<comment type="caution">
    <text evidence="2">The sequence shown here is derived from an EMBL/GenBank/DDBJ whole genome shotgun (WGS) entry which is preliminary data.</text>
</comment>
<proteinExistence type="predicted"/>
<name>A0A7Y9I9N5_9ACTN</name>
<keyword evidence="3" id="KW-1185">Reference proteome</keyword>
<gene>
    <name evidence="2" type="ORF">BKA15_003860</name>
</gene>
<protein>
    <submittedName>
        <fullName evidence="2">Uncharacterized protein</fullName>
    </submittedName>
</protein>
<dbReference type="EMBL" id="JACCBU010000001">
    <property type="protein sequence ID" value="NYE72531.1"/>
    <property type="molecule type" value="Genomic_DNA"/>
</dbReference>
<dbReference type="AlphaFoldDB" id="A0A7Y9I9N5"/>
<dbReference type="Proteomes" id="UP000569914">
    <property type="component" value="Unassembled WGS sequence"/>
</dbReference>
<evidence type="ECO:0000256" key="1">
    <source>
        <dbReference type="SAM" id="MobiDB-lite"/>
    </source>
</evidence>
<organism evidence="2 3">
    <name type="scientific">Microlunatus parietis</name>
    <dbReference type="NCBI Taxonomy" id="682979"/>
    <lineage>
        <taxon>Bacteria</taxon>
        <taxon>Bacillati</taxon>
        <taxon>Actinomycetota</taxon>
        <taxon>Actinomycetes</taxon>
        <taxon>Propionibacteriales</taxon>
        <taxon>Propionibacteriaceae</taxon>
        <taxon>Microlunatus</taxon>
    </lineage>
</organism>